<accession>A0A0F8XLS0</accession>
<dbReference type="InterPro" id="IPR050736">
    <property type="entry name" value="Sensor_HK_Regulatory"/>
</dbReference>
<evidence type="ECO:0000256" key="5">
    <source>
        <dbReference type="ARBA" id="ARBA00022777"/>
    </source>
</evidence>
<gene>
    <name evidence="8" type="ORF">LCGC14_3008210</name>
</gene>
<evidence type="ECO:0000256" key="1">
    <source>
        <dbReference type="ARBA" id="ARBA00000085"/>
    </source>
</evidence>
<protein>
    <recommendedName>
        <fullName evidence="2">histidine kinase</fullName>
        <ecNumber evidence="2">2.7.13.3</ecNumber>
    </recommendedName>
</protein>
<name>A0A0F8XLS0_9ZZZZ</name>
<feature type="non-terminal residue" evidence="8">
    <location>
        <position position="1"/>
    </location>
</feature>
<dbReference type="AlphaFoldDB" id="A0A0F8XLS0"/>
<dbReference type="PROSITE" id="PS50109">
    <property type="entry name" value="HIS_KIN"/>
    <property type="match status" value="1"/>
</dbReference>
<dbReference type="CDD" id="cd00075">
    <property type="entry name" value="HATPase"/>
    <property type="match status" value="1"/>
</dbReference>
<dbReference type="InterPro" id="IPR005467">
    <property type="entry name" value="His_kinase_dom"/>
</dbReference>
<dbReference type="Gene3D" id="3.30.565.10">
    <property type="entry name" value="Histidine kinase-like ATPase, C-terminal domain"/>
    <property type="match status" value="1"/>
</dbReference>
<organism evidence="8">
    <name type="scientific">marine sediment metagenome</name>
    <dbReference type="NCBI Taxonomy" id="412755"/>
    <lineage>
        <taxon>unclassified sequences</taxon>
        <taxon>metagenomes</taxon>
        <taxon>ecological metagenomes</taxon>
    </lineage>
</organism>
<proteinExistence type="predicted"/>
<dbReference type="GO" id="GO:0000155">
    <property type="term" value="F:phosphorelay sensor kinase activity"/>
    <property type="evidence" value="ECO:0007669"/>
    <property type="project" value="InterPro"/>
</dbReference>
<feature type="domain" description="Histidine kinase" evidence="7">
    <location>
        <begin position="50"/>
        <end position="272"/>
    </location>
</feature>
<dbReference type="Pfam" id="PF02518">
    <property type="entry name" value="HATPase_c"/>
    <property type="match status" value="1"/>
</dbReference>
<evidence type="ECO:0000256" key="2">
    <source>
        <dbReference type="ARBA" id="ARBA00012438"/>
    </source>
</evidence>
<dbReference type="InterPro" id="IPR003594">
    <property type="entry name" value="HATPase_dom"/>
</dbReference>
<keyword evidence="4" id="KW-0808">Transferase</keyword>
<evidence type="ECO:0000259" key="7">
    <source>
        <dbReference type="PROSITE" id="PS50109"/>
    </source>
</evidence>
<sequence>TPIWIMTRGSLVTIEEKIVIQVIFHDITERKNVERELIEISRLKSELLERTSHELKTPLISIKGFTDLLLDLHKEKFDDEIISILGEIKQGTERLVSIINKLLETSYFESGLAQLNPTKEDLMFLIKFCVKNLRGLAKTRNYFIYLNVPDKLIVAIEKEKIYDVMSHLIINAIKYTPPYGEIKIESKIINNFIIISVDDNGIGLSDDDQKKIFKRFGKIERYGQGWDIGIEGTGMGLYTAKKIIELHGGKIWAESDGRNKGSKFYFSLPIFKE</sequence>
<evidence type="ECO:0000256" key="4">
    <source>
        <dbReference type="ARBA" id="ARBA00022679"/>
    </source>
</evidence>
<dbReference type="SUPFAM" id="SSF55874">
    <property type="entry name" value="ATPase domain of HSP90 chaperone/DNA topoisomerase II/histidine kinase"/>
    <property type="match status" value="1"/>
</dbReference>
<dbReference type="PANTHER" id="PTHR43711:SF31">
    <property type="entry name" value="HISTIDINE KINASE"/>
    <property type="match status" value="1"/>
</dbReference>
<keyword evidence="6" id="KW-0902">Two-component regulatory system</keyword>
<dbReference type="FunFam" id="3.30.565.10:FF:000006">
    <property type="entry name" value="Sensor histidine kinase WalK"/>
    <property type="match status" value="1"/>
</dbReference>
<keyword evidence="5" id="KW-0418">Kinase</keyword>
<dbReference type="CDD" id="cd00082">
    <property type="entry name" value="HisKA"/>
    <property type="match status" value="1"/>
</dbReference>
<dbReference type="Pfam" id="PF00512">
    <property type="entry name" value="HisKA"/>
    <property type="match status" value="1"/>
</dbReference>
<dbReference type="InterPro" id="IPR003661">
    <property type="entry name" value="HisK_dim/P_dom"/>
</dbReference>
<comment type="caution">
    <text evidence="8">The sequence shown here is derived from an EMBL/GenBank/DDBJ whole genome shotgun (WGS) entry which is preliminary data.</text>
</comment>
<reference evidence="8" key="1">
    <citation type="journal article" date="2015" name="Nature">
        <title>Complex archaea that bridge the gap between prokaryotes and eukaryotes.</title>
        <authorList>
            <person name="Spang A."/>
            <person name="Saw J.H."/>
            <person name="Jorgensen S.L."/>
            <person name="Zaremba-Niedzwiedzka K."/>
            <person name="Martijn J."/>
            <person name="Lind A.E."/>
            <person name="van Eijk R."/>
            <person name="Schleper C."/>
            <person name="Guy L."/>
            <person name="Ettema T.J."/>
        </authorList>
    </citation>
    <scope>NUCLEOTIDE SEQUENCE</scope>
</reference>
<evidence type="ECO:0000256" key="6">
    <source>
        <dbReference type="ARBA" id="ARBA00023012"/>
    </source>
</evidence>
<dbReference type="EC" id="2.7.13.3" evidence="2"/>
<evidence type="ECO:0000256" key="3">
    <source>
        <dbReference type="ARBA" id="ARBA00022553"/>
    </source>
</evidence>
<dbReference type="EMBL" id="LAZR01062184">
    <property type="protein sequence ID" value="KKK62050.1"/>
    <property type="molecule type" value="Genomic_DNA"/>
</dbReference>
<keyword evidence="3" id="KW-0597">Phosphoprotein</keyword>
<dbReference type="PANTHER" id="PTHR43711">
    <property type="entry name" value="TWO-COMPONENT HISTIDINE KINASE"/>
    <property type="match status" value="1"/>
</dbReference>
<dbReference type="InterPro" id="IPR036097">
    <property type="entry name" value="HisK_dim/P_sf"/>
</dbReference>
<dbReference type="PRINTS" id="PR00344">
    <property type="entry name" value="BCTRLSENSOR"/>
</dbReference>
<dbReference type="SUPFAM" id="SSF47384">
    <property type="entry name" value="Homodimeric domain of signal transducing histidine kinase"/>
    <property type="match status" value="1"/>
</dbReference>
<comment type="catalytic activity">
    <reaction evidence="1">
        <text>ATP + protein L-histidine = ADP + protein N-phospho-L-histidine.</text>
        <dbReference type="EC" id="2.7.13.3"/>
    </reaction>
</comment>
<dbReference type="SMART" id="SM00388">
    <property type="entry name" value="HisKA"/>
    <property type="match status" value="1"/>
</dbReference>
<dbReference type="Gene3D" id="1.10.287.130">
    <property type="match status" value="1"/>
</dbReference>
<dbReference type="InterPro" id="IPR036890">
    <property type="entry name" value="HATPase_C_sf"/>
</dbReference>
<evidence type="ECO:0000313" key="8">
    <source>
        <dbReference type="EMBL" id="KKK62050.1"/>
    </source>
</evidence>
<dbReference type="SMART" id="SM00387">
    <property type="entry name" value="HATPase_c"/>
    <property type="match status" value="1"/>
</dbReference>
<dbReference type="InterPro" id="IPR004358">
    <property type="entry name" value="Sig_transdc_His_kin-like_C"/>
</dbReference>